<dbReference type="Gene3D" id="3.10.129.10">
    <property type="entry name" value="Hotdog Thioesterase"/>
    <property type="match status" value="1"/>
</dbReference>
<dbReference type="NCBIfam" id="TIGR00369">
    <property type="entry name" value="unchar_dom_1"/>
    <property type="match status" value="1"/>
</dbReference>
<dbReference type="SUPFAM" id="SSF54637">
    <property type="entry name" value="Thioesterase/thiol ester dehydrase-isomerase"/>
    <property type="match status" value="1"/>
</dbReference>
<keyword evidence="2" id="KW-0378">Hydrolase</keyword>
<dbReference type="PANTHER" id="PTHR43240">
    <property type="entry name" value="1,4-DIHYDROXY-2-NAPHTHOYL-COA THIOESTERASE 1"/>
    <property type="match status" value="1"/>
</dbReference>
<protein>
    <submittedName>
        <fullName evidence="4">Esterase</fullName>
    </submittedName>
</protein>
<evidence type="ECO:0000313" key="5">
    <source>
        <dbReference type="Proteomes" id="UP000249417"/>
    </source>
</evidence>
<sequence>MSIWIKPYTINDLNNFRGVHKDNVNKVLDINFTEVGDDYLKATMPVDHRTIQPFGLLHGGSSCVLAETMGSVAAWMCIENDRKMAVGFEIHAHHLRSVTSGLVTGVCKPIHTGRSMHLWQIDTFDDSGKMNCTVRLSVAIRDKQA</sequence>
<organism evidence="4 5">
    <name type="scientific">Micavibrio aeruginosavorus</name>
    <dbReference type="NCBI Taxonomy" id="349221"/>
    <lineage>
        <taxon>Bacteria</taxon>
        <taxon>Pseudomonadati</taxon>
        <taxon>Bdellovibrionota</taxon>
        <taxon>Bdellovibrionia</taxon>
        <taxon>Bdellovibrionales</taxon>
        <taxon>Pseudobdellovibrionaceae</taxon>
        <taxon>Micavibrio</taxon>
    </lineage>
</organism>
<dbReference type="GO" id="GO:0061522">
    <property type="term" value="F:1,4-dihydroxy-2-naphthoyl-CoA thioesterase activity"/>
    <property type="evidence" value="ECO:0007669"/>
    <property type="project" value="TreeGrafter"/>
</dbReference>
<dbReference type="InterPro" id="IPR029069">
    <property type="entry name" value="HotDog_dom_sf"/>
</dbReference>
<name>A0A2W5Q130_9BACT</name>
<dbReference type="PANTHER" id="PTHR43240:SF5">
    <property type="entry name" value="1,4-DIHYDROXY-2-NAPHTHOYL-COA THIOESTERASE 1"/>
    <property type="match status" value="1"/>
</dbReference>
<evidence type="ECO:0000256" key="2">
    <source>
        <dbReference type="ARBA" id="ARBA00022801"/>
    </source>
</evidence>
<accession>A0A2W5Q130</accession>
<evidence type="ECO:0000256" key="1">
    <source>
        <dbReference type="ARBA" id="ARBA00008324"/>
    </source>
</evidence>
<dbReference type="EMBL" id="QFQB01000066">
    <property type="protein sequence ID" value="PZQ45030.1"/>
    <property type="molecule type" value="Genomic_DNA"/>
</dbReference>
<dbReference type="CDD" id="cd03443">
    <property type="entry name" value="PaaI_thioesterase"/>
    <property type="match status" value="1"/>
</dbReference>
<dbReference type="Proteomes" id="UP000249417">
    <property type="component" value="Unassembled WGS sequence"/>
</dbReference>
<comment type="caution">
    <text evidence="4">The sequence shown here is derived from an EMBL/GenBank/DDBJ whole genome shotgun (WGS) entry which is preliminary data.</text>
</comment>
<dbReference type="Pfam" id="PF03061">
    <property type="entry name" value="4HBT"/>
    <property type="match status" value="1"/>
</dbReference>
<gene>
    <name evidence="4" type="ORF">DI551_08685</name>
</gene>
<reference evidence="4 5" key="1">
    <citation type="submission" date="2017-08" db="EMBL/GenBank/DDBJ databases">
        <title>Infants hospitalized years apart are colonized by the same room-sourced microbial strains.</title>
        <authorList>
            <person name="Brooks B."/>
            <person name="Olm M.R."/>
            <person name="Firek B.A."/>
            <person name="Baker R."/>
            <person name="Thomas B.C."/>
            <person name="Morowitz M.J."/>
            <person name="Banfield J.F."/>
        </authorList>
    </citation>
    <scope>NUCLEOTIDE SEQUENCE [LARGE SCALE GENOMIC DNA]</scope>
    <source>
        <strain evidence="4">S2_005_002_R2_29</strain>
    </source>
</reference>
<evidence type="ECO:0000313" key="4">
    <source>
        <dbReference type="EMBL" id="PZQ45030.1"/>
    </source>
</evidence>
<feature type="domain" description="Thioesterase" evidence="3">
    <location>
        <begin position="54"/>
        <end position="129"/>
    </location>
</feature>
<proteinExistence type="inferred from homology"/>
<dbReference type="InterPro" id="IPR006683">
    <property type="entry name" value="Thioestr_dom"/>
</dbReference>
<comment type="similarity">
    <text evidence="1">Belongs to the thioesterase PaaI family.</text>
</comment>
<dbReference type="InterPro" id="IPR003736">
    <property type="entry name" value="PAAI_dom"/>
</dbReference>
<dbReference type="GO" id="GO:0005829">
    <property type="term" value="C:cytosol"/>
    <property type="evidence" value="ECO:0007669"/>
    <property type="project" value="TreeGrafter"/>
</dbReference>
<dbReference type="AlphaFoldDB" id="A0A2W5Q130"/>
<evidence type="ECO:0000259" key="3">
    <source>
        <dbReference type="Pfam" id="PF03061"/>
    </source>
</evidence>